<dbReference type="KEGG" id="mrr:Moror_4074"/>
<gene>
    <name evidence="2" type="ORF">Moror_4074</name>
</gene>
<keyword evidence="1" id="KW-0812">Transmembrane</keyword>
<feature type="transmembrane region" description="Helical" evidence="1">
    <location>
        <begin position="144"/>
        <end position="165"/>
    </location>
</feature>
<sequence>IHRCYVIWNFHKGIGLLFICATLLATGLGITSVITMAVAESAKRSMEIDDMVYTKGQTLFAAYIFVNVAVNLCLTMMTGGRLMWLCNEIRKMAEPDADLSQWRGWPRCKKLLTIILESGIMYPTTVLIYSVVDRSLIPRGAETAVIDLLPVVLVVAGIAPTLIIVRAKLGIAFEATLRVEDHSSYPLDYDTPSTSVGHTPSQ</sequence>
<feature type="non-terminal residue" evidence="2">
    <location>
        <position position="1"/>
    </location>
</feature>
<dbReference type="EMBL" id="AWSO01000408">
    <property type="protein sequence ID" value="ESK90758.1"/>
    <property type="molecule type" value="Genomic_DNA"/>
</dbReference>
<feature type="transmembrane region" description="Helical" evidence="1">
    <location>
        <begin position="59"/>
        <end position="84"/>
    </location>
</feature>
<comment type="caution">
    <text evidence="2">The sequence shown here is derived from an EMBL/GenBank/DDBJ whole genome shotgun (WGS) entry which is preliminary data.</text>
</comment>
<dbReference type="OrthoDB" id="3265563at2759"/>
<dbReference type="HOGENOM" id="CLU_1357525_0_0_1"/>
<keyword evidence="3" id="KW-1185">Reference proteome</keyword>
<evidence type="ECO:0000313" key="2">
    <source>
        <dbReference type="EMBL" id="ESK90758.1"/>
    </source>
</evidence>
<keyword evidence="1" id="KW-1133">Transmembrane helix</keyword>
<feature type="transmembrane region" description="Helical" evidence="1">
    <location>
        <begin position="16"/>
        <end position="39"/>
    </location>
</feature>
<accession>V2WV85</accession>
<keyword evidence="1" id="KW-0472">Membrane</keyword>
<dbReference type="AlphaFoldDB" id="V2WV85"/>
<reference evidence="2 3" key="1">
    <citation type="journal article" date="2014" name="BMC Genomics">
        <title>Genome and secretome analysis of the hemibiotrophic fungal pathogen, Moniliophthora roreri, which causes frosty pod rot disease of cacao: mechanisms of the biotrophic and necrotrophic phases.</title>
        <authorList>
            <person name="Meinhardt L.W."/>
            <person name="Costa G.G.L."/>
            <person name="Thomazella D.P.T."/>
            <person name="Teixeira P.J.P.L."/>
            <person name="Carazzolle M.F."/>
            <person name="Schuster S.C."/>
            <person name="Carlson J.E."/>
            <person name="Guiltinan M.J."/>
            <person name="Mieczkowski P."/>
            <person name="Farmer A."/>
            <person name="Ramaraj T."/>
            <person name="Crozier J."/>
            <person name="Davis R.E."/>
            <person name="Shao J."/>
            <person name="Melnick R.L."/>
            <person name="Pereira G.A.G."/>
            <person name="Bailey B.A."/>
        </authorList>
    </citation>
    <scope>NUCLEOTIDE SEQUENCE [LARGE SCALE GENOMIC DNA]</scope>
    <source>
        <strain evidence="2 3">MCA 2997</strain>
    </source>
</reference>
<name>V2WV85_MONRO</name>
<protein>
    <submittedName>
        <fullName evidence="2">Uncharacterized protein</fullName>
    </submittedName>
</protein>
<evidence type="ECO:0000256" key="1">
    <source>
        <dbReference type="SAM" id="Phobius"/>
    </source>
</evidence>
<feature type="transmembrane region" description="Helical" evidence="1">
    <location>
        <begin position="111"/>
        <end position="132"/>
    </location>
</feature>
<organism evidence="2 3">
    <name type="scientific">Moniliophthora roreri (strain MCA 2997)</name>
    <name type="common">Cocoa frosty pod rot fungus</name>
    <name type="synonym">Crinipellis roreri</name>
    <dbReference type="NCBI Taxonomy" id="1381753"/>
    <lineage>
        <taxon>Eukaryota</taxon>
        <taxon>Fungi</taxon>
        <taxon>Dikarya</taxon>
        <taxon>Basidiomycota</taxon>
        <taxon>Agaricomycotina</taxon>
        <taxon>Agaricomycetes</taxon>
        <taxon>Agaricomycetidae</taxon>
        <taxon>Agaricales</taxon>
        <taxon>Marasmiineae</taxon>
        <taxon>Marasmiaceae</taxon>
        <taxon>Moniliophthora</taxon>
    </lineage>
</organism>
<proteinExistence type="predicted"/>
<dbReference type="Proteomes" id="UP000017559">
    <property type="component" value="Unassembled WGS sequence"/>
</dbReference>
<evidence type="ECO:0000313" key="3">
    <source>
        <dbReference type="Proteomes" id="UP000017559"/>
    </source>
</evidence>